<proteinExistence type="inferred from homology"/>
<dbReference type="Proteomes" id="UP000620327">
    <property type="component" value="Unassembled WGS sequence"/>
</dbReference>
<feature type="transmembrane region" description="Helical" evidence="9">
    <location>
        <begin position="124"/>
        <end position="147"/>
    </location>
</feature>
<sequence>MYYVIFGLLGAALLGADQWVKAWVVGHLQMGETTSLFSGFLELMRVHNYGAAWSSFAGQKWLLLGVTGVILAAVLWVLARRIVRHPLGICACCLILSGGIGNIIDRFRLGYVVDMLHFQFWPSYPTFNVADVCIVSGAILGAIYYVLIYEKHDRRKTDGASDPANGQ</sequence>
<dbReference type="GO" id="GO:0005886">
    <property type="term" value="C:plasma membrane"/>
    <property type="evidence" value="ECO:0007669"/>
    <property type="project" value="UniProtKB-SubCell"/>
</dbReference>
<gene>
    <name evidence="9 12" type="primary">lspA</name>
    <name evidence="12" type="ORF">H8Z83_00505</name>
</gene>
<dbReference type="NCBIfam" id="TIGR00077">
    <property type="entry name" value="lspA"/>
    <property type="match status" value="1"/>
</dbReference>
<comment type="caution">
    <text evidence="12">The sequence shown here is derived from an EMBL/GenBank/DDBJ whole genome shotgun (WGS) entry which is preliminary data.</text>
</comment>
<dbReference type="HAMAP" id="MF_00161">
    <property type="entry name" value="LspA"/>
    <property type="match status" value="1"/>
</dbReference>
<dbReference type="PROSITE" id="PS00855">
    <property type="entry name" value="SPASE_II"/>
    <property type="match status" value="1"/>
</dbReference>
<dbReference type="PANTHER" id="PTHR33695:SF1">
    <property type="entry name" value="LIPOPROTEIN SIGNAL PEPTIDASE"/>
    <property type="match status" value="1"/>
</dbReference>
<comment type="similarity">
    <text evidence="1 9 11">Belongs to the peptidase A8 family.</text>
</comment>
<keyword evidence="2 9" id="KW-1003">Cell membrane</keyword>
<accession>A0A923S5S8</accession>
<keyword evidence="7 9" id="KW-1133">Transmembrane helix</keyword>
<evidence type="ECO:0000256" key="7">
    <source>
        <dbReference type="ARBA" id="ARBA00022989"/>
    </source>
</evidence>
<dbReference type="EC" id="3.4.23.36" evidence="9"/>
<keyword evidence="3 9" id="KW-0645">Protease</keyword>
<evidence type="ECO:0000256" key="11">
    <source>
        <dbReference type="RuleBase" id="RU004181"/>
    </source>
</evidence>
<keyword evidence="13" id="KW-1185">Reference proteome</keyword>
<feature type="transmembrane region" description="Helical" evidence="9">
    <location>
        <begin position="61"/>
        <end position="79"/>
    </location>
</feature>
<dbReference type="RefSeq" id="WP_187013237.1">
    <property type="nucleotide sequence ID" value="NZ_JACOQI010000001.1"/>
</dbReference>
<protein>
    <recommendedName>
        <fullName evidence="9">Lipoprotein signal peptidase</fullName>
        <ecNumber evidence="9">3.4.23.36</ecNumber>
    </recommendedName>
    <alternativeName>
        <fullName evidence="9">Prolipoprotein signal peptidase</fullName>
    </alternativeName>
    <alternativeName>
        <fullName evidence="9">Signal peptidase II</fullName>
        <shortName evidence="9">SPase II</shortName>
    </alternativeName>
</protein>
<evidence type="ECO:0000256" key="3">
    <source>
        <dbReference type="ARBA" id="ARBA00022670"/>
    </source>
</evidence>
<evidence type="ECO:0000313" key="13">
    <source>
        <dbReference type="Proteomes" id="UP000620327"/>
    </source>
</evidence>
<organism evidence="12 13">
    <name type="scientific">Dysosmobacter segnis</name>
    <dbReference type="NCBI Taxonomy" id="2763042"/>
    <lineage>
        <taxon>Bacteria</taxon>
        <taxon>Bacillati</taxon>
        <taxon>Bacillota</taxon>
        <taxon>Clostridia</taxon>
        <taxon>Eubacteriales</taxon>
        <taxon>Oscillospiraceae</taxon>
        <taxon>Dysosmobacter</taxon>
    </lineage>
</organism>
<evidence type="ECO:0000256" key="6">
    <source>
        <dbReference type="ARBA" id="ARBA00022801"/>
    </source>
</evidence>
<feature type="transmembrane region" description="Helical" evidence="9">
    <location>
        <begin position="86"/>
        <end position="104"/>
    </location>
</feature>
<comment type="pathway">
    <text evidence="9">Protein modification; lipoprotein biosynthesis (signal peptide cleavage).</text>
</comment>
<evidence type="ECO:0000256" key="9">
    <source>
        <dbReference type="HAMAP-Rule" id="MF_00161"/>
    </source>
</evidence>
<feature type="active site" evidence="9">
    <location>
        <position position="114"/>
    </location>
</feature>
<dbReference type="AlphaFoldDB" id="A0A923S5S8"/>
<comment type="function">
    <text evidence="9 10">This protein specifically catalyzes the removal of signal peptides from prolipoproteins.</text>
</comment>
<dbReference type="PANTHER" id="PTHR33695">
    <property type="entry name" value="LIPOPROTEIN SIGNAL PEPTIDASE"/>
    <property type="match status" value="1"/>
</dbReference>
<evidence type="ECO:0000256" key="8">
    <source>
        <dbReference type="ARBA" id="ARBA00023136"/>
    </source>
</evidence>
<name>A0A923S5S8_9FIRM</name>
<evidence type="ECO:0000256" key="1">
    <source>
        <dbReference type="ARBA" id="ARBA00006139"/>
    </source>
</evidence>
<comment type="caution">
    <text evidence="9">Lacks conserved residue(s) required for the propagation of feature annotation.</text>
</comment>
<evidence type="ECO:0000256" key="10">
    <source>
        <dbReference type="RuleBase" id="RU000594"/>
    </source>
</evidence>
<evidence type="ECO:0000256" key="5">
    <source>
        <dbReference type="ARBA" id="ARBA00022750"/>
    </source>
</evidence>
<dbReference type="GO" id="GO:0006508">
    <property type="term" value="P:proteolysis"/>
    <property type="evidence" value="ECO:0007669"/>
    <property type="project" value="UniProtKB-KW"/>
</dbReference>
<keyword evidence="8 9" id="KW-0472">Membrane</keyword>
<dbReference type="GO" id="GO:0004190">
    <property type="term" value="F:aspartic-type endopeptidase activity"/>
    <property type="evidence" value="ECO:0007669"/>
    <property type="project" value="UniProtKB-UniRule"/>
</dbReference>
<evidence type="ECO:0000313" key="12">
    <source>
        <dbReference type="EMBL" id="MBC5768831.1"/>
    </source>
</evidence>
<comment type="catalytic activity">
    <reaction evidence="9 10">
        <text>Release of signal peptides from bacterial membrane prolipoproteins. Hydrolyzes -Xaa-Yaa-Zaa-|-(S,diacylglyceryl)Cys-, in which Xaa is hydrophobic (preferably Leu), and Yaa (Ala or Ser) and Zaa (Gly or Ala) have small, neutral side chains.</text>
        <dbReference type="EC" id="3.4.23.36"/>
    </reaction>
</comment>
<dbReference type="Pfam" id="PF01252">
    <property type="entry name" value="Peptidase_A8"/>
    <property type="match status" value="1"/>
</dbReference>
<keyword evidence="5 9" id="KW-0064">Aspartyl protease</keyword>
<dbReference type="InterPro" id="IPR001872">
    <property type="entry name" value="Peptidase_A8"/>
</dbReference>
<feature type="active site" evidence="9">
    <location>
        <position position="131"/>
    </location>
</feature>
<dbReference type="PRINTS" id="PR00781">
    <property type="entry name" value="LIPOSIGPTASE"/>
</dbReference>
<comment type="subcellular location">
    <subcellularLocation>
        <location evidence="9">Cell membrane</location>
        <topology evidence="9">Multi-pass membrane protein</topology>
    </subcellularLocation>
</comment>
<reference evidence="12" key="1">
    <citation type="submission" date="2020-08" db="EMBL/GenBank/DDBJ databases">
        <title>Genome public.</title>
        <authorList>
            <person name="Liu C."/>
            <person name="Sun Q."/>
        </authorList>
    </citation>
    <scope>NUCLEOTIDE SEQUENCE</scope>
    <source>
        <strain evidence="12">BX15</strain>
    </source>
</reference>
<evidence type="ECO:0000256" key="4">
    <source>
        <dbReference type="ARBA" id="ARBA00022692"/>
    </source>
</evidence>
<keyword evidence="6 9" id="KW-0378">Hydrolase</keyword>
<evidence type="ECO:0000256" key="2">
    <source>
        <dbReference type="ARBA" id="ARBA00022475"/>
    </source>
</evidence>
<keyword evidence="4 9" id="KW-0812">Transmembrane</keyword>
<dbReference type="EMBL" id="JACOQI010000001">
    <property type="protein sequence ID" value="MBC5768831.1"/>
    <property type="molecule type" value="Genomic_DNA"/>
</dbReference>